<reference evidence="12" key="1">
    <citation type="submission" date="2022-08" db="EMBL/GenBank/DDBJ databases">
        <authorList>
            <person name="Wang H."/>
        </authorList>
    </citation>
    <scope>NUCLEOTIDE SEQUENCE</scope>
    <source>
        <strain evidence="12">XJK33-1</strain>
    </source>
</reference>
<keyword evidence="4 10" id="KW-0479">Metal-binding</keyword>
<comment type="caution">
    <text evidence="12">The sequence shown here is derived from an EMBL/GenBank/DDBJ whole genome shotgun (WGS) entry which is preliminary data.</text>
</comment>
<dbReference type="PRINTS" id="PR00983">
    <property type="entry name" value="TRNASYNTHCYS"/>
</dbReference>
<evidence type="ECO:0000256" key="9">
    <source>
        <dbReference type="ARBA" id="ARBA00023146"/>
    </source>
</evidence>
<dbReference type="InterPro" id="IPR024909">
    <property type="entry name" value="Cys-tRNA/MSH_ligase"/>
</dbReference>
<feature type="binding site" evidence="10">
    <location>
        <position position="229"/>
    </location>
    <ligand>
        <name>Zn(2+)</name>
        <dbReference type="ChEBI" id="CHEBI:29105"/>
    </ligand>
</feature>
<dbReference type="CDD" id="cd00672">
    <property type="entry name" value="CysRS_core"/>
    <property type="match status" value="1"/>
</dbReference>
<dbReference type="EMBL" id="JANURU010000001">
    <property type="protein sequence ID" value="MDL0146109.1"/>
    <property type="molecule type" value="Genomic_DNA"/>
</dbReference>
<evidence type="ECO:0000256" key="8">
    <source>
        <dbReference type="ARBA" id="ARBA00022917"/>
    </source>
</evidence>
<dbReference type="HAMAP" id="MF_00041">
    <property type="entry name" value="Cys_tRNA_synth"/>
    <property type="match status" value="1"/>
</dbReference>
<dbReference type="InterPro" id="IPR015803">
    <property type="entry name" value="Cys-tRNA-ligase"/>
</dbReference>
<organism evidence="12 13">
    <name type="scientific">Campylobacter felis</name>
    <dbReference type="NCBI Taxonomy" id="2974565"/>
    <lineage>
        <taxon>Bacteria</taxon>
        <taxon>Pseudomonadati</taxon>
        <taxon>Campylobacterota</taxon>
        <taxon>Epsilonproteobacteria</taxon>
        <taxon>Campylobacterales</taxon>
        <taxon>Campylobacteraceae</taxon>
        <taxon>Campylobacter</taxon>
    </lineage>
</organism>
<name>A0ABT7I1L4_9BACT</name>
<feature type="domain" description="tRNA synthetases class I catalytic" evidence="11">
    <location>
        <begin position="16"/>
        <end position="303"/>
    </location>
</feature>
<dbReference type="InterPro" id="IPR014729">
    <property type="entry name" value="Rossmann-like_a/b/a_fold"/>
</dbReference>
<dbReference type="EC" id="6.1.1.16" evidence="10"/>
<evidence type="ECO:0000256" key="1">
    <source>
        <dbReference type="ARBA" id="ARBA00005594"/>
    </source>
</evidence>
<keyword evidence="10" id="KW-0963">Cytoplasm</keyword>
<evidence type="ECO:0000256" key="4">
    <source>
        <dbReference type="ARBA" id="ARBA00022723"/>
    </source>
</evidence>
<reference evidence="12" key="2">
    <citation type="journal article" date="2023" name="Microorganisms">
        <title>Isolation and Genomic Characteristics of Cat-Borne Campylobacter felis sp. nov. and Sheep-Borne Campylobacter ovis sp. nov.</title>
        <authorList>
            <person name="Wang H."/>
            <person name="Li Y."/>
            <person name="Gu Y."/>
            <person name="Zhou G."/>
            <person name="Chen X."/>
            <person name="Zhang X."/>
            <person name="Shao Z."/>
            <person name="Zhang J."/>
            <person name="Zhang M."/>
        </authorList>
    </citation>
    <scope>NUCLEOTIDE SEQUENCE</scope>
    <source>
        <strain evidence="12">XJK33-1</strain>
    </source>
</reference>
<keyword evidence="7 10" id="KW-0067">ATP-binding</keyword>
<keyword evidence="8 10" id="KW-0648">Protein biosynthesis</keyword>
<evidence type="ECO:0000256" key="6">
    <source>
        <dbReference type="ARBA" id="ARBA00022833"/>
    </source>
</evidence>
<dbReference type="SUPFAM" id="SSF47323">
    <property type="entry name" value="Anticodon-binding domain of a subclass of class I aminoacyl-tRNA synthetases"/>
    <property type="match status" value="1"/>
</dbReference>
<dbReference type="NCBIfam" id="TIGR00435">
    <property type="entry name" value="cysS"/>
    <property type="match status" value="1"/>
</dbReference>
<feature type="binding site" evidence="10">
    <location>
        <position position="225"/>
    </location>
    <ligand>
        <name>Zn(2+)</name>
        <dbReference type="ChEBI" id="CHEBI:29105"/>
    </ligand>
</feature>
<evidence type="ECO:0000313" key="13">
    <source>
        <dbReference type="Proteomes" id="UP001176223"/>
    </source>
</evidence>
<keyword evidence="5 10" id="KW-0547">Nucleotide-binding</keyword>
<comment type="catalytic activity">
    <reaction evidence="10">
        <text>tRNA(Cys) + L-cysteine + ATP = L-cysteinyl-tRNA(Cys) + AMP + diphosphate</text>
        <dbReference type="Rhea" id="RHEA:17773"/>
        <dbReference type="Rhea" id="RHEA-COMP:9661"/>
        <dbReference type="Rhea" id="RHEA-COMP:9679"/>
        <dbReference type="ChEBI" id="CHEBI:30616"/>
        <dbReference type="ChEBI" id="CHEBI:33019"/>
        <dbReference type="ChEBI" id="CHEBI:35235"/>
        <dbReference type="ChEBI" id="CHEBI:78442"/>
        <dbReference type="ChEBI" id="CHEBI:78517"/>
        <dbReference type="ChEBI" id="CHEBI:456215"/>
        <dbReference type="EC" id="6.1.1.16"/>
    </reaction>
</comment>
<dbReference type="Gene3D" id="3.40.50.620">
    <property type="entry name" value="HUPs"/>
    <property type="match status" value="1"/>
</dbReference>
<proteinExistence type="inferred from homology"/>
<dbReference type="Gene3D" id="1.20.120.1910">
    <property type="entry name" value="Cysteine-tRNA ligase, C-terminal anti-codon recognition domain"/>
    <property type="match status" value="1"/>
</dbReference>
<evidence type="ECO:0000256" key="5">
    <source>
        <dbReference type="ARBA" id="ARBA00022741"/>
    </source>
</evidence>
<feature type="binding site" evidence="10">
    <location>
        <position position="200"/>
    </location>
    <ligand>
        <name>Zn(2+)</name>
        <dbReference type="ChEBI" id="CHEBI:29105"/>
    </ligand>
</feature>
<evidence type="ECO:0000256" key="7">
    <source>
        <dbReference type="ARBA" id="ARBA00022840"/>
    </source>
</evidence>
<keyword evidence="3 10" id="KW-0436">Ligase</keyword>
<protein>
    <recommendedName>
        <fullName evidence="10">Cysteine--tRNA ligase</fullName>
        <ecNumber evidence="10">6.1.1.16</ecNumber>
    </recommendedName>
    <alternativeName>
        <fullName evidence="10">Cysteinyl-tRNA synthetase</fullName>
        <shortName evidence="10">CysRS</shortName>
    </alternativeName>
</protein>
<dbReference type="InterPro" id="IPR032678">
    <property type="entry name" value="tRNA-synt_1_cat_dom"/>
</dbReference>
<comment type="subunit">
    <text evidence="2 10">Monomer.</text>
</comment>
<accession>A0ABT7I1L4</accession>
<dbReference type="SUPFAM" id="SSF52374">
    <property type="entry name" value="Nucleotidylyl transferase"/>
    <property type="match status" value="1"/>
</dbReference>
<dbReference type="PANTHER" id="PTHR10890">
    <property type="entry name" value="CYSTEINYL-TRNA SYNTHETASE"/>
    <property type="match status" value="1"/>
</dbReference>
<keyword evidence="9 10" id="KW-0030">Aminoacyl-tRNA synthetase</keyword>
<gene>
    <name evidence="10 12" type="primary">cysS</name>
    <name evidence="12" type="ORF">NYG95_00420</name>
</gene>
<evidence type="ECO:0000256" key="2">
    <source>
        <dbReference type="ARBA" id="ARBA00011245"/>
    </source>
</evidence>
<comment type="similarity">
    <text evidence="1 10">Belongs to the class-I aminoacyl-tRNA synthetase family.</text>
</comment>
<dbReference type="GO" id="GO:0004817">
    <property type="term" value="F:cysteine-tRNA ligase activity"/>
    <property type="evidence" value="ECO:0007669"/>
    <property type="project" value="UniProtKB-EC"/>
</dbReference>
<feature type="short sequence motif" description="'HIGH' region" evidence="10">
    <location>
        <begin position="27"/>
        <end position="37"/>
    </location>
</feature>
<comment type="subcellular location">
    <subcellularLocation>
        <location evidence="10">Cytoplasm</location>
    </subcellularLocation>
</comment>
<evidence type="ECO:0000256" key="3">
    <source>
        <dbReference type="ARBA" id="ARBA00022598"/>
    </source>
</evidence>
<feature type="short sequence motif" description="'KMSKS' region" evidence="10">
    <location>
        <begin position="257"/>
        <end position="261"/>
    </location>
</feature>
<feature type="binding site" evidence="10">
    <location>
        <position position="25"/>
    </location>
    <ligand>
        <name>Zn(2+)</name>
        <dbReference type="ChEBI" id="CHEBI:29105"/>
    </ligand>
</feature>
<dbReference type="PANTHER" id="PTHR10890:SF3">
    <property type="entry name" value="CYSTEINE--TRNA LIGASE, CYTOPLASMIC"/>
    <property type="match status" value="1"/>
</dbReference>
<dbReference type="RefSeq" id="WP_270976306.1">
    <property type="nucleotide sequence ID" value="NZ_JANURS010000002.1"/>
</dbReference>
<dbReference type="Proteomes" id="UP001176223">
    <property type="component" value="Unassembled WGS sequence"/>
</dbReference>
<evidence type="ECO:0000313" key="12">
    <source>
        <dbReference type="EMBL" id="MDL0146109.1"/>
    </source>
</evidence>
<evidence type="ECO:0000259" key="11">
    <source>
        <dbReference type="Pfam" id="PF01406"/>
    </source>
</evidence>
<comment type="cofactor">
    <cofactor evidence="10">
        <name>Zn(2+)</name>
        <dbReference type="ChEBI" id="CHEBI:29105"/>
    </cofactor>
    <text evidence="10">Binds 1 zinc ion per subunit.</text>
</comment>
<dbReference type="InterPro" id="IPR009080">
    <property type="entry name" value="tRNAsynth_Ia_anticodon-bd"/>
</dbReference>
<feature type="binding site" evidence="10">
    <location>
        <position position="260"/>
    </location>
    <ligand>
        <name>ATP</name>
        <dbReference type="ChEBI" id="CHEBI:30616"/>
    </ligand>
</feature>
<evidence type="ECO:0000256" key="10">
    <source>
        <dbReference type="HAMAP-Rule" id="MF_00041"/>
    </source>
</evidence>
<dbReference type="Pfam" id="PF01406">
    <property type="entry name" value="tRNA-synt_1e"/>
    <property type="match status" value="1"/>
</dbReference>
<keyword evidence="13" id="KW-1185">Reference proteome</keyword>
<sequence>MLLFDSVKKEKLALKKEGVVNMYLCGPTVYDDAHLGHARSSICFDLLRRVLLSLGRKLYFARNYTDIDDKILKKMQESGESLEQITQKYIAHYERDMKNLRVLEPDLKPKATEYIKQMIELILRLEKQGFTYTLEDGIYFDTSKDEAYLSLSKRSFEETKTRLLEQKEKKNESDFVLWKFDEGFYAAPFGKGRPGWHSECVAMIEALFKDGLDIHAGGVDLLFPHHENEAAQCRCAFHKDLATHWLHNGFVNINGEKMSKSLNNSFFIKDALKEFSGEALRFYLMSVHYRAHFNYSLEDLALCKKRLDKFYRLKKRLELKEFEENFKKCERESSLRVLQALQDDLNISKALALLDEFIANANLKLDENKVLKEDLREDFKELAFIFGVGFEDVILYFQQGFSEEQIAWIETQIAKRSEAKKAKDYALADKLRQDLAEFGVVLLDTAQGTIWERA</sequence>
<keyword evidence="6 10" id="KW-0862">Zinc</keyword>